<evidence type="ECO:0000259" key="1">
    <source>
        <dbReference type="Pfam" id="PF01636"/>
    </source>
</evidence>
<dbReference type="Gene3D" id="3.90.1200.10">
    <property type="match status" value="1"/>
</dbReference>
<dbReference type="Pfam" id="PF01636">
    <property type="entry name" value="APH"/>
    <property type="match status" value="1"/>
</dbReference>
<dbReference type="EMBL" id="CALNXI010000623">
    <property type="protein sequence ID" value="CAH3030272.1"/>
    <property type="molecule type" value="Genomic_DNA"/>
</dbReference>
<evidence type="ECO:0000313" key="3">
    <source>
        <dbReference type="Proteomes" id="UP001159427"/>
    </source>
</evidence>
<dbReference type="PANTHER" id="PTHR47829:SF1">
    <property type="entry name" value="HAD FAMILY PHOSPHATASE"/>
    <property type="match status" value="1"/>
</dbReference>
<dbReference type="CDD" id="cd05154">
    <property type="entry name" value="ACAD10_11_N-like"/>
    <property type="match status" value="1"/>
</dbReference>
<dbReference type="InterPro" id="IPR002575">
    <property type="entry name" value="Aminoglycoside_PTrfase"/>
</dbReference>
<keyword evidence="3" id="KW-1185">Reference proteome</keyword>
<evidence type="ECO:0000313" key="2">
    <source>
        <dbReference type="EMBL" id="CAH3030272.1"/>
    </source>
</evidence>
<dbReference type="SUPFAM" id="SSF56112">
    <property type="entry name" value="Protein kinase-like (PK-like)"/>
    <property type="match status" value="1"/>
</dbReference>
<reference evidence="2 3" key="1">
    <citation type="submission" date="2022-05" db="EMBL/GenBank/DDBJ databases">
        <authorList>
            <consortium name="Genoscope - CEA"/>
            <person name="William W."/>
        </authorList>
    </citation>
    <scope>NUCLEOTIDE SEQUENCE [LARGE SCALE GENOMIC DNA]</scope>
</reference>
<gene>
    <name evidence="2" type="ORF">PEVE_00037709</name>
</gene>
<proteinExistence type="predicted"/>
<dbReference type="Gene3D" id="3.30.200.20">
    <property type="entry name" value="Phosphorylase Kinase, domain 1"/>
    <property type="match status" value="1"/>
</dbReference>
<name>A0ABN8MQ59_9CNID</name>
<sequence length="345" mass="39497">MEEHAFDSSKLHGYLRENLADFPPEEGELKVFKFSAGTSNPTFLLRKNGKEFVLRHKSPVEMYVGYHKVDVEYKIMSALSGASVPVPKMYLFCEDKTVMGQEFYVMEYIKGRQFPDANLPGVPVDQTRAIFEAAIRTLVQLQTVNTDGLHLEGLGDKENYFQARLEKLYEGYKRTERKAVPKAHQLMEWLKNNLPKENRKPVIYHADYRISNMIFKEDEPQILAVIDWEAACWGHPYEDLAYFCFPFHFPAELEVLPTGKVGYYSEGIPSEESLLSLYCQLSGETLPLPDWTFFLGLTFFRVIVNIQTVLAQLTDSPVPFPFPVESIANMLEPLADYACSFVGVK</sequence>
<feature type="domain" description="Aminoglycoside phosphotransferase" evidence="1">
    <location>
        <begin position="34"/>
        <end position="261"/>
    </location>
</feature>
<dbReference type="Proteomes" id="UP001159427">
    <property type="component" value="Unassembled WGS sequence"/>
</dbReference>
<dbReference type="InterPro" id="IPR052898">
    <property type="entry name" value="ACAD10-like"/>
</dbReference>
<accession>A0ABN8MQ59</accession>
<protein>
    <recommendedName>
        <fullName evidence="1">Aminoglycoside phosphotransferase domain-containing protein</fullName>
    </recommendedName>
</protein>
<comment type="caution">
    <text evidence="2">The sequence shown here is derived from an EMBL/GenBank/DDBJ whole genome shotgun (WGS) entry which is preliminary data.</text>
</comment>
<dbReference type="InterPro" id="IPR011009">
    <property type="entry name" value="Kinase-like_dom_sf"/>
</dbReference>
<dbReference type="InterPro" id="IPR041726">
    <property type="entry name" value="ACAD10_11_N"/>
</dbReference>
<organism evidence="2 3">
    <name type="scientific">Porites evermanni</name>
    <dbReference type="NCBI Taxonomy" id="104178"/>
    <lineage>
        <taxon>Eukaryota</taxon>
        <taxon>Metazoa</taxon>
        <taxon>Cnidaria</taxon>
        <taxon>Anthozoa</taxon>
        <taxon>Hexacorallia</taxon>
        <taxon>Scleractinia</taxon>
        <taxon>Fungiina</taxon>
        <taxon>Poritidae</taxon>
        <taxon>Porites</taxon>
    </lineage>
</organism>
<dbReference type="PANTHER" id="PTHR47829">
    <property type="entry name" value="HYDROLASE, PUTATIVE (AFU_ORTHOLOGUE AFUA_1G12880)-RELATED"/>
    <property type="match status" value="1"/>
</dbReference>